<sequence>MILRRMLGITVPHDLRLSFTSAKFAPSQMILRRMLGITVPHVLRLSFTSPFFREHVMHAYHQAEKRVATCKRLCGDGHETAEGST</sequence>
<name>A0A0A8ZVR7_ARUDO</name>
<proteinExistence type="predicted"/>
<organism evidence="1">
    <name type="scientific">Arundo donax</name>
    <name type="common">Giant reed</name>
    <name type="synonym">Donax arundinaceus</name>
    <dbReference type="NCBI Taxonomy" id="35708"/>
    <lineage>
        <taxon>Eukaryota</taxon>
        <taxon>Viridiplantae</taxon>
        <taxon>Streptophyta</taxon>
        <taxon>Embryophyta</taxon>
        <taxon>Tracheophyta</taxon>
        <taxon>Spermatophyta</taxon>
        <taxon>Magnoliopsida</taxon>
        <taxon>Liliopsida</taxon>
        <taxon>Poales</taxon>
        <taxon>Poaceae</taxon>
        <taxon>PACMAD clade</taxon>
        <taxon>Arundinoideae</taxon>
        <taxon>Arundineae</taxon>
        <taxon>Arundo</taxon>
    </lineage>
</organism>
<dbReference type="AlphaFoldDB" id="A0A0A8ZVR7"/>
<dbReference type="EMBL" id="GBRH01254426">
    <property type="protein sequence ID" value="JAD43469.1"/>
    <property type="molecule type" value="Transcribed_RNA"/>
</dbReference>
<protein>
    <submittedName>
        <fullName evidence="1">Uncharacterized protein</fullName>
    </submittedName>
</protein>
<reference evidence="1" key="1">
    <citation type="submission" date="2014-09" db="EMBL/GenBank/DDBJ databases">
        <authorList>
            <person name="Magalhaes I.L.F."/>
            <person name="Oliveira U."/>
            <person name="Santos F.R."/>
            <person name="Vidigal T.H.D.A."/>
            <person name="Brescovit A.D."/>
            <person name="Santos A.J."/>
        </authorList>
    </citation>
    <scope>NUCLEOTIDE SEQUENCE</scope>
    <source>
        <tissue evidence="1">Shoot tissue taken approximately 20 cm above the soil surface</tissue>
    </source>
</reference>
<reference evidence="1" key="2">
    <citation type="journal article" date="2015" name="Data Brief">
        <title>Shoot transcriptome of the giant reed, Arundo donax.</title>
        <authorList>
            <person name="Barrero R.A."/>
            <person name="Guerrero F.D."/>
            <person name="Moolhuijzen P."/>
            <person name="Goolsby J.A."/>
            <person name="Tidwell J."/>
            <person name="Bellgard S.E."/>
            <person name="Bellgard M.I."/>
        </authorList>
    </citation>
    <scope>NUCLEOTIDE SEQUENCE</scope>
    <source>
        <tissue evidence="1">Shoot tissue taken approximately 20 cm above the soil surface</tissue>
    </source>
</reference>
<evidence type="ECO:0000313" key="1">
    <source>
        <dbReference type="EMBL" id="JAD43469.1"/>
    </source>
</evidence>
<accession>A0A0A8ZVR7</accession>